<feature type="domain" description="RecC C-terminal" evidence="11">
    <location>
        <begin position="771"/>
        <end position="990"/>
    </location>
</feature>
<dbReference type="HAMAP" id="MF_01486">
    <property type="entry name" value="RecC"/>
    <property type="match status" value="1"/>
</dbReference>
<keyword evidence="1 10" id="KW-0540">Nuclease</keyword>
<keyword evidence="3 10" id="KW-0227">DNA damage</keyword>
<dbReference type="InterPro" id="IPR027417">
    <property type="entry name" value="P-loop_NTPase"/>
</dbReference>
<dbReference type="SUPFAM" id="SSF52980">
    <property type="entry name" value="Restriction endonuclease-like"/>
    <property type="match status" value="1"/>
</dbReference>
<dbReference type="GO" id="GO:0000724">
    <property type="term" value="P:double-strand break repair via homologous recombination"/>
    <property type="evidence" value="ECO:0007669"/>
    <property type="project" value="UniProtKB-UniRule"/>
</dbReference>
<dbReference type="NCBIfam" id="TIGR01450">
    <property type="entry name" value="recC"/>
    <property type="match status" value="1"/>
</dbReference>
<evidence type="ECO:0000256" key="7">
    <source>
        <dbReference type="ARBA" id="ARBA00022840"/>
    </source>
</evidence>
<keyword evidence="5 10" id="KW-0347">Helicase</keyword>
<reference evidence="12 13" key="1">
    <citation type="submission" date="2021-05" db="EMBL/GenBank/DDBJ databases">
        <title>Genetic and Functional Diversity in Clade A Lucinid endosymbionts from the Bahamas.</title>
        <authorList>
            <person name="Giani N.M."/>
            <person name="Engel A.S."/>
            <person name="Campbell B.J."/>
        </authorList>
    </citation>
    <scope>NUCLEOTIDE SEQUENCE [LARGE SCALE GENOMIC DNA]</scope>
    <source>
        <strain evidence="12">LUC16012Gg_MoonRockCtena</strain>
    </source>
</reference>
<evidence type="ECO:0000256" key="8">
    <source>
        <dbReference type="ARBA" id="ARBA00023125"/>
    </source>
</evidence>
<sequence length="1056" mass="120596">MLRLYQSNRLEMLAARLAALIAEPLGEPLRQEQVIVQHPGMSRWLSLRLADHLGICANLAFPLPATFIWGLFHTLLPEVSACDRYQPKRLAWRIHIQLQGLDADRLQPQLSDYLLGADEVKRFQLAQQLARIFDRYLLYRPDWIVKWQRGEAATPGDGWQADLWRRLAAEDGVHWVGLQLELNRVSEERFQAVLPPRLFIFGVPTLSPGYLEIIRKISPLTEVHLFLLNPCEAHWADIVSPAEQAQLSLGSGDAELYLEVGHPLLATMGRQGRDFFAAINELDPGGEALFHHNADSQLLHRLQDQLLTLESPQSEPMADSSITIHRCHSPMREVEVLYDQLLAMLDEVPHLTASDILVMSPDIDRYAPLIKAHFSSPGSRPKIPFRISGTDLLQSMPLATALLEILQLKETRYPVGALLNLLEYPAVRQRFGLDEVGLEQLTQWLKLAAVHWGRDGESKQSLGLPCEQGNTWQAGLHQLMLGYAMPADAEQLWHQTYPLDAVEGSETQWLGGLLAFCDAVFALEERLSVDRSPQAWLTFLIALTEQFFFSDEESEQQLESIRETMHTLVQEIHEAGVQQKISFNLIRHRLRELLTISQERGFLGGGVNFCALAPMRSLPFRVIALIGMNGDAFPRQQPEMGFDLLSRDFRPGDRSRRTDDRYLFLETLISARDRLLISYVGRSQRDNAPIPPSVVVDELSDTLRLMVGESGLQRISFDHPLQPFSRDYFLSDSPLFSYSAEMREAASWVGSGTRTDLPLVKASLPEIEGESEIDLQRFLHFFTNPLRGLAEIRLDLDLHQGEELPEERERFILDRFEQTGLEQDLVEGLLSGGTAEAFLQRLRARGHLPHGRVGEQIFSQMERRASALVKRIQAFDQGDALQPLEIDLEFDDLRLVGHLYGVNPGGLLVYTTDRLYPYLLLRHWIRHLLLNLLKPPGVAVRTRLLEGERSGEFRPVDLARPHLENLIHHYRRGLDAPLAFFPATAWIYRERLDKGDEERAIGAAQQRWLGNRYQGGDVDRPYHRLFWPDRPLLDERFFETSNEILQPLMDHLEWRE</sequence>
<dbReference type="PIRSF" id="PIRSF000980">
    <property type="entry name" value="RecC"/>
    <property type="match status" value="1"/>
</dbReference>
<evidence type="ECO:0000256" key="9">
    <source>
        <dbReference type="ARBA" id="ARBA00023204"/>
    </source>
</evidence>
<keyword evidence="8 10" id="KW-0238">DNA-binding</keyword>
<dbReference type="GO" id="GO:0003678">
    <property type="term" value="F:DNA helicase activity"/>
    <property type="evidence" value="ECO:0007669"/>
    <property type="project" value="UniProtKB-UniRule"/>
</dbReference>
<accession>A0A944M8U1</accession>
<dbReference type="GO" id="GO:0005524">
    <property type="term" value="F:ATP binding"/>
    <property type="evidence" value="ECO:0007669"/>
    <property type="project" value="UniProtKB-UniRule"/>
</dbReference>
<name>A0A944M8U1_9GAMM</name>
<dbReference type="InterPro" id="IPR041500">
    <property type="entry name" value="RecC_C"/>
</dbReference>
<evidence type="ECO:0000256" key="6">
    <source>
        <dbReference type="ARBA" id="ARBA00022839"/>
    </source>
</evidence>
<keyword evidence="2 10" id="KW-0547">Nucleotide-binding</keyword>
<dbReference type="GO" id="GO:0008854">
    <property type="term" value="F:exodeoxyribonuclease V activity"/>
    <property type="evidence" value="ECO:0007669"/>
    <property type="project" value="InterPro"/>
</dbReference>
<dbReference type="Gene3D" id="1.10.10.990">
    <property type="match status" value="1"/>
</dbReference>
<dbReference type="Gene3D" id="1.10.10.160">
    <property type="match status" value="1"/>
</dbReference>
<dbReference type="InterPro" id="IPR011335">
    <property type="entry name" value="Restrct_endonuc-II-like"/>
</dbReference>
<evidence type="ECO:0000256" key="10">
    <source>
        <dbReference type="HAMAP-Rule" id="MF_01486"/>
    </source>
</evidence>
<comment type="function">
    <text evidence="10">A helicase/nuclease that prepares dsDNA breaks (DSB) for recombinational DNA repair. Binds to DSBs and unwinds DNA via a highly rapid and processive ATP-dependent bidirectional helicase activity. Unwinds dsDNA until it encounters a Chi (crossover hotspot instigator) sequence from the 3' direction. Cuts ssDNA a few nucleotides 3' to the Chi site. The properties and activities of the enzyme are changed at Chi. The Chi-altered holoenzyme produces a long 3'-ssDNA overhang and facilitates RecA-binding to the ssDNA for homologous DNA recombination and repair. Holoenzyme degrades any linearized DNA that is unable to undergo homologous recombination. In the holoenzyme this subunit recognizes the wild-type Chi sequence, and when added to isolated RecB increases its ATP-dependent helicase processivity.</text>
</comment>
<dbReference type="Proteomes" id="UP000770889">
    <property type="component" value="Unassembled WGS sequence"/>
</dbReference>
<proteinExistence type="inferred from homology"/>
<dbReference type="PANTHER" id="PTHR30591">
    <property type="entry name" value="RECBCD ENZYME SUBUNIT RECC"/>
    <property type="match status" value="1"/>
</dbReference>
<protein>
    <recommendedName>
        <fullName evidence="10">RecBCD enzyme subunit RecC</fullName>
    </recommendedName>
    <alternativeName>
        <fullName evidence="10">Exonuclease V subunit RecC</fullName>
        <shortName evidence="10">ExoV subunit RecC</shortName>
    </alternativeName>
    <alternativeName>
        <fullName evidence="10">Helicase/nuclease RecBCD subunit RecC</fullName>
    </alternativeName>
</protein>
<dbReference type="InterPro" id="IPR013986">
    <property type="entry name" value="DExx_box_DNA_helicase_dom_sf"/>
</dbReference>
<dbReference type="InterPro" id="IPR006697">
    <property type="entry name" value="RecC"/>
</dbReference>
<evidence type="ECO:0000256" key="2">
    <source>
        <dbReference type="ARBA" id="ARBA00022741"/>
    </source>
</evidence>
<keyword evidence="4 10" id="KW-0378">Hydrolase</keyword>
<comment type="subunit">
    <text evidence="10">Heterotrimer of RecB, RecC and RecD. All subunits contribute to DNA-binding.</text>
</comment>
<gene>
    <name evidence="10 12" type="primary">recC</name>
    <name evidence="12" type="ORF">KME65_10670</name>
</gene>
<comment type="miscellaneous">
    <text evidence="10">In the RecBCD complex, RecB has a slow 3'-5' helicase, an exonuclease activity and loads RecA onto ssDNA, RecD has a fast 5'-3' helicase activity, while RecC stimulates the ATPase and processivity of the RecB helicase and contributes to recognition of the Chi site.</text>
</comment>
<evidence type="ECO:0000256" key="5">
    <source>
        <dbReference type="ARBA" id="ARBA00022806"/>
    </source>
</evidence>
<dbReference type="PANTHER" id="PTHR30591:SF1">
    <property type="entry name" value="RECBCD ENZYME SUBUNIT RECC"/>
    <property type="match status" value="1"/>
</dbReference>
<dbReference type="GO" id="GO:0009338">
    <property type="term" value="C:exodeoxyribonuclease V complex"/>
    <property type="evidence" value="ECO:0007669"/>
    <property type="project" value="InterPro"/>
</dbReference>
<evidence type="ECO:0000256" key="4">
    <source>
        <dbReference type="ARBA" id="ARBA00022801"/>
    </source>
</evidence>
<evidence type="ECO:0000313" key="13">
    <source>
        <dbReference type="Proteomes" id="UP000770889"/>
    </source>
</evidence>
<evidence type="ECO:0000313" key="12">
    <source>
        <dbReference type="EMBL" id="MBT2989414.1"/>
    </source>
</evidence>
<comment type="caution">
    <text evidence="12">The sequence shown here is derived from an EMBL/GenBank/DDBJ whole genome shotgun (WGS) entry which is preliminary data.</text>
</comment>
<evidence type="ECO:0000256" key="1">
    <source>
        <dbReference type="ARBA" id="ARBA00022722"/>
    </source>
</evidence>
<dbReference type="AlphaFoldDB" id="A0A944M8U1"/>
<dbReference type="Pfam" id="PF04257">
    <property type="entry name" value="Exonuc_V_gamma"/>
    <property type="match status" value="1"/>
</dbReference>
<comment type="similarity">
    <text evidence="10">Belongs to the RecC family.</text>
</comment>
<dbReference type="SUPFAM" id="SSF52540">
    <property type="entry name" value="P-loop containing nucleoside triphosphate hydrolases"/>
    <property type="match status" value="2"/>
</dbReference>
<keyword evidence="6 10" id="KW-0269">Exonuclease</keyword>
<dbReference type="Pfam" id="PF17946">
    <property type="entry name" value="RecC_C"/>
    <property type="match status" value="1"/>
</dbReference>
<organism evidence="12 13">
    <name type="scientific">Candidatus Thiodiazotropha taylori</name>
    <dbReference type="NCBI Taxonomy" id="2792791"/>
    <lineage>
        <taxon>Bacteria</taxon>
        <taxon>Pseudomonadati</taxon>
        <taxon>Pseudomonadota</taxon>
        <taxon>Gammaproteobacteria</taxon>
        <taxon>Chromatiales</taxon>
        <taxon>Sedimenticolaceae</taxon>
        <taxon>Candidatus Thiodiazotropha</taxon>
    </lineage>
</organism>
<dbReference type="EMBL" id="JAHHGM010000008">
    <property type="protein sequence ID" value="MBT2989414.1"/>
    <property type="molecule type" value="Genomic_DNA"/>
</dbReference>
<dbReference type="Gene3D" id="3.40.50.10930">
    <property type="match status" value="1"/>
</dbReference>
<keyword evidence="9 10" id="KW-0234">DNA repair</keyword>
<dbReference type="Gene3D" id="3.40.50.300">
    <property type="entry name" value="P-loop containing nucleotide triphosphate hydrolases"/>
    <property type="match status" value="2"/>
</dbReference>
<evidence type="ECO:0000259" key="11">
    <source>
        <dbReference type="Pfam" id="PF17946"/>
    </source>
</evidence>
<evidence type="ECO:0000256" key="3">
    <source>
        <dbReference type="ARBA" id="ARBA00022763"/>
    </source>
</evidence>
<keyword evidence="7 10" id="KW-0067">ATP-binding</keyword>
<dbReference type="GO" id="GO:0003677">
    <property type="term" value="F:DNA binding"/>
    <property type="evidence" value="ECO:0007669"/>
    <property type="project" value="UniProtKB-UniRule"/>
</dbReference>